<dbReference type="Proteomes" id="UP001336020">
    <property type="component" value="Unassembled WGS sequence"/>
</dbReference>
<feature type="transmembrane region" description="Helical" evidence="2">
    <location>
        <begin position="104"/>
        <end position="123"/>
    </location>
</feature>
<protein>
    <recommendedName>
        <fullName evidence="5">Integral membrane protein</fullName>
    </recommendedName>
</protein>
<keyword evidence="2" id="KW-0812">Transmembrane</keyword>
<dbReference type="EMBL" id="JAUTXY010000003">
    <property type="protein sequence ID" value="MEE2057559.1"/>
    <property type="molecule type" value="Genomic_DNA"/>
</dbReference>
<organism evidence="3 4">
    <name type="scientific">Rhodococcus artemisiae</name>
    <dbReference type="NCBI Taxonomy" id="714159"/>
    <lineage>
        <taxon>Bacteria</taxon>
        <taxon>Bacillati</taxon>
        <taxon>Actinomycetota</taxon>
        <taxon>Actinomycetes</taxon>
        <taxon>Mycobacteriales</taxon>
        <taxon>Nocardiaceae</taxon>
        <taxon>Rhodococcus</taxon>
    </lineage>
</organism>
<proteinExistence type="predicted"/>
<accession>A0ABU7L7P0</accession>
<feature type="transmembrane region" description="Helical" evidence="2">
    <location>
        <begin position="54"/>
        <end position="73"/>
    </location>
</feature>
<comment type="caution">
    <text evidence="3">The sequence shown here is derived from an EMBL/GenBank/DDBJ whole genome shotgun (WGS) entry which is preliminary data.</text>
</comment>
<evidence type="ECO:0000313" key="3">
    <source>
        <dbReference type="EMBL" id="MEE2057559.1"/>
    </source>
</evidence>
<evidence type="ECO:0000256" key="1">
    <source>
        <dbReference type="SAM" id="MobiDB-lite"/>
    </source>
</evidence>
<feature type="region of interest" description="Disordered" evidence="1">
    <location>
        <begin position="133"/>
        <end position="155"/>
    </location>
</feature>
<name>A0ABU7L7P0_9NOCA</name>
<evidence type="ECO:0008006" key="5">
    <source>
        <dbReference type="Google" id="ProtNLM"/>
    </source>
</evidence>
<keyword evidence="2" id="KW-0472">Membrane</keyword>
<feature type="transmembrane region" description="Helical" evidence="2">
    <location>
        <begin position="80"/>
        <end position="98"/>
    </location>
</feature>
<evidence type="ECO:0000256" key="2">
    <source>
        <dbReference type="SAM" id="Phobius"/>
    </source>
</evidence>
<feature type="transmembrane region" description="Helical" evidence="2">
    <location>
        <begin position="12"/>
        <end position="34"/>
    </location>
</feature>
<gene>
    <name evidence="3" type="ORF">Q7514_08460</name>
</gene>
<sequence>MTTESSRSAIPSTVRIAGILVVLEGVVAMGFAVYSIFRAASGEHDQSVTNGYGFALWLALLFGGVLAAGIALLRGARWGRAVAVVAQILLLPVVWSLLTDSHQPALGALMAVIVVPALVLLFAPATTGWLAQDYAPDSPPDTDTDTSSGSGSERT</sequence>
<feature type="compositionally biased region" description="Low complexity" evidence="1">
    <location>
        <begin position="145"/>
        <end position="155"/>
    </location>
</feature>
<evidence type="ECO:0000313" key="4">
    <source>
        <dbReference type="Proteomes" id="UP001336020"/>
    </source>
</evidence>
<reference evidence="3 4" key="1">
    <citation type="submission" date="2023-07" db="EMBL/GenBank/DDBJ databases">
        <authorList>
            <person name="Girao M."/>
            <person name="Carvalho M.F."/>
        </authorList>
    </citation>
    <scope>NUCLEOTIDE SEQUENCE [LARGE SCALE GENOMIC DNA]</scope>
    <source>
        <strain evidence="3 4">YIM65754</strain>
    </source>
</reference>
<keyword evidence="2" id="KW-1133">Transmembrane helix</keyword>
<keyword evidence="4" id="KW-1185">Reference proteome</keyword>
<dbReference type="RefSeq" id="WP_330132814.1">
    <property type="nucleotide sequence ID" value="NZ_JAUTXY010000003.1"/>
</dbReference>